<evidence type="ECO:0000256" key="5">
    <source>
        <dbReference type="ARBA" id="ARBA00023163"/>
    </source>
</evidence>
<dbReference type="InterPro" id="IPR039425">
    <property type="entry name" value="RNA_pol_sigma-70-like"/>
</dbReference>
<dbReference type="InterPro" id="IPR036388">
    <property type="entry name" value="WH-like_DNA-bd_sf"/>
</dbReference>
<evidence type="ECO:0000313" key="8">
    <source>
        <dbReference type="Proteomes" id="UP000629619"/>
    </source>
</evidence>
<dbReference type="SUPFAM" id="SSF88659">
    <property type="entry name" value="Sigma3 and sigma4 domains of RNA polymerase sigma factors"/>
    <property type="match status" value="1"/>
</dbReference>
<dbReference type="InterPro" id="IPR014284">
    <property type="entry name" value="RNA_pol_sigma-70_dom"/>
</dbReference>
<dbReference type="PANTHER" id="PTHR43133">
    <property type="entry name" value="RNA POLYMERASE ECF-TYPE SIGMA FACTO"/>
    <property type="match status" value="1"/>
</dbReference>
<dbReference type="Gene3D" id="1.10.1740.10">
    <property type="match status" value="1"/>
</dbReference>
<protein>
    <recommendedName>
        <fullName evidence="6">RNA polymerase sigma factor 70 region 4 type 2 domain-containing protein</fullName>
    </recommendedName>
</protein>
<dbReference type="InterPro" id="IPR013325">
    <property type="entry name" value="RNA_pol_sigma_r2"/>
</dbReference>
<proteinExistence type="inferred from homology"/>
<dbReference type="Pfam" id="PF08281">
    <property type="entry name" value="Sigma70_r4_2"/>
    <property type="match status" value="1"/>
</dbReference>
<dbReference type="AlphaFoldDB" id="A0A919TQB1"/>
<organism evidence="7 8">
    <name type="scientific">Actinoplanes siamensis</name>
    <dbReference type="NCBI Taxonomy" id="1223317"/>
    <lineage>
        <taxon>Bacteria</taxon>
        <taxon>Bacillati</taxon>
        <taxon>Actinomycetota</taxon>
        <taxon>Actinomycetes</taxon>
        <taxon>Micromonosporales</taxon>
        <taxon>Micromonosporaceae</taxon>
        <taxon>Actinoplanes</taxon>
    </lineage>
</organism>
<feature type="domain" description="RNA polymerase sigma factor 70 region 4 type 2" evidence="6">
    <location>
        <begin position="110"/>
        <end position="159"/>
    </location>
</feature>
<name>A0A919TQB1_9ACTN</name>
<dbReference type="Proteomes" id="UP000629619">
    <property type="component" value="Unassembled WGS sequence"/>
</dbReference>
<dbReference type="NCBIfam" id="TIGR02937">
    <property type="entry name" value="sigma70-ECF"/>
    <property type="match status" value="1"/>
</dbReference>
<dbReference type="GO" id="GO:0006352">
    <property type="term" value="P:DNA-templated transcription initiation"/>
    <property type="evidence" value="ECO:0007669"/>
    <property type="project" value="InterPro"/>
</dbReference>
<dbReference type="RefSeq" id="WP_203685228.1">
    <property type="nucleotide sequence ID" value="NZ_BOMW01000123.1"/>
</dbReference>
<evidence type="ECO:0000256" key="2">
    <source>
        <dbReference type="ARBA" id="ARBA00023015"/>
    </source>
</evidence>
<reference evidence="7" key="1">
    <citation type="submission" date="2021-01" db="EMBL/GenBank/DDBJ databases">
        <title>Whole genome shotgun sequence of Actinoplanes siamensis NBRC 109076.</title>
        <authorList>
            <person name="Komaki H."/>
            <person name="Tamura T."/>
        </authorList>
    </citation>
    <scope>NUCLEOTIDE SEQUENCE</scope>
    <source>
        <strain evidence="7">NBRC 109076</strain>
    </source>
</reference>
<dbReference type="InterPro" id="IPR013249">
    <property type="entry name" value="RNA_pol_sigma70_r4_t2"/>
</dbReference>
<evidence type="ECO:0000313" key="7">
    <source>
        <dbReference type="EMBL" id="GIF09938.1"/>
    </source>
</evidence>
<dbReference type="Gene3D" id="1.10.10.10">
    <property type="entry name" value="Winged helix-like DNA-binding domain superfamily/Winged helix DNA-binding domain"/>
    <property type="match status" value="1"/>
</dbReference>
<accession>A0A919TQB1</accession>
<evidence type="ECO:0000259" key="6">
    <source>
        <dbReference type="Pfam" id="PF08281"/>
    </source>
</evidence>
<keyword evidence="2" id="KW-0805">Transcription regulation</keyword>
<keyword evidence="5" id="KW-0804">Transcription</keyword>
<dbReference type="PANTHER" id="PTHR43133:SF52">
    <property type="entry name" value="ECF RNA POLYMERASE SIGMA FACTOR SIGL"/>
    <property type="match status" value="1"/>
</dbReference>
<comment type="caution">
    <text evidence="7">The sequence shown here is derived from an EMBL/GenBank/DDBJ whole genome shotgun (WGS) entry which is preliminary data.</text>
</comment>
<evidence type="ECO:0000256" key="3">
    <source>
        <dbReference type="ARBA" id="ARBA00023082"/>
    </source>
</evidence>
<keyword evidence="4" id="KW-0238">DNA-binding</keyword>
<evidence type="ECO:0000256" key="1">
    <source>
        <dbReference type="ARBA" id="ARBA00010641"/>
    </source>
</evidence>
<keyword evidence="3" id="KW-0731">Sigma factor</keyword>
<gene>
    <name evidence="7" type="ORF">Asi03nite_74760</name>
</gene>
<evidence type="ECO:0000256" key="4">
    <source>
        <dbReference type="ARBA" id="ARBA00023125"/>
    </source>
</evidence>
<sequence length="174" mass="19260">MWQRMRRRREGRRPWVEDTGRIRAVLCLGGVPWQDLDDAVQQVRVKVLERLAAGGEPVCDADAFAAVVASRVAVDWHRGEQRQQRLAQRLVSLGVAAGEAAGTDRDLAVMVAQLLDDLPAAQRQLVVLRFFSDLSVPQIAEQLGVAVGTVKSRLHAVVAQLRMRVEAQEVGWHG</sequence>
<dbReference type="CDD" id="cd06171">
    <property type="entry name" value="Sigma70_r4"/>
    <property type="match status" value="1"/>
</dbReference>
<dbReference type="GO" id="GO:0003677">
    <property type="term" value="F:DNA binding"/>
    <property type="evidence" value="ECO:0007669"/>
    <property type="project" value="UniProtKB-KW"/>
</dbReference>
<dbReference type="InterPro" id="IPR013324">
    <property type="entry name" value="RNA_pol_sigma_r3/r4-like"/>
</dbReference>
<dbReference type="SUPFAM" id="SSF88946">
    <property type="entry name" value="Sigma2 domain of RNA polymerase sigma factors"/>
    <property type="match status" value="1"/>
</dbReference>
<comment type="similarity">
    <text evidence="1">Belongs to the sigma-70 factor family. ECF subfamily.</text>
</comment>
<keyword evidence="8" id="KW-1185">Reference proteome</keyword>
<dbReference type="GO" id="GO:0016987">
    <property type="term" value="F:sigma factor activity"/>
    <property type="evidence" value="ECO:0007669"/>
    <property type="project" value="UniProtKB-KW"/>
</dbReference>
<dbReference type="EMBL" id="BOMW01000123">
    <property type="protein sequence ID" value="GIF09938.1"/>
    <property type="molecule type" value="Genomic_DNA"/>
</dbReference>